<dbReference type="InterPro" id="IPR014314">
    <property type="entry name" value="Succ_DH_cytb556"/>
</dbReference>
<keyword evidence="7 13" id="KW-0812">Transmembrane</keyword>
<comment type="subunit">
    <text evidence="12">Part of an enzyme complex containing four subunits: a flavoprotein, an iron-sulfur protein, plus two membrane-anchoring proteins, SdhC and SdhD. The complex can form homotrimers.</text>
</comment>
<dbReference type="InterPro" id="IPR034804">
    <property type="entry name" value="SQR/QFR_C/D"/>
</dbReference>
<evidence type="ECO:0000256" key="8">
    <source>
        <dbReference type="ARBA" id="ARBA00022723"/>
    </source>
</evidence>
<name>A0ABV8UKN5_9PROT</name>
<keyword evidence="6" id="KW-0349">Heme</keyword>
<evidence type="ECO:0000256" key="6">
    <source>
        <dbReference type="ARBA" id="ARBA00022617"/>
    </source>
</evidence>
<evidence type="ECO:0000256" key="4">
    <source>
        <dbReference type="ARBA" id="ARBA00007244"/>
    </source>
</evidence>
<feature type="transmembrane region" description="Helical" evidence="13">
    <location>
        <begin position="107"/>
        <end position="127"/>
    </location>
</feature>
<evidence type="ECO:0000256" key="9">
    <source>
        <dbReference type="ARBA" id="ARBA00022989"/>
    </source>
</evidence>
<evidence type="ECO:0000256" key="13">
    <source>
        <dbReference type="SAM" id="Phobius"/>
    </source>
</evidence>
<dbReference type="CDD" id="cd03499">
    <property type="entry name" value="SQR_TypeC_SdhC"/>
    <property type="match status" value="1"/>
</dbReference>
<feature type="transmembrane region" description="Helical" evidence="13">
    <location>
        <begin position="25"/>
        <end position="46"/>
    </location>
</feature>
<evidence type="ECO:0000313" key="15">
    <source>
        <dbReference type="Proteomes" id="UP001595799"/>
    </source>
</evidence>
<gene>
    <name evidence="14" type="primary">sdhC</name>
    <name evidence="14" type="ORF">ACFOW6_09475</name>
</gene>
<comment type="subcellular location">
    <subcellularLocation>
        <location evidence="3">Membrane</location>
        <topology evidence="3">Multi-pass membrane protein</topology>
    </subcellularLocation>
</comment>
<dbReference type="RefSeq" id="WP_382422117.1">
    <property type="nucleotide sequence ID" value="NZ_JBHSCW010000004.1"/>
</dbReference>
<dbReference type="PIRSF" id="PIRSF000178">
    <property type="entry name" value="SDH_cyt_b560"/>
    <property type="match status" value="1"/>
</dbReference>
<dbReference type="PANTHER" id="PTHR10978:SF5">
    <property type="entry name" value="SUCCINATE DEHYDROGENASE CYTOCHROME B560 SUBUNIT, MITOCHONDRIAL"/>
    <property type="match status" value="1"/>
</dbReference>
<dbReference type="Gene3D" id="1.20.1300.10">
    <property type="entry name" value="Fumarate reductase/succinate dehydrogenase, transmembrane subunit"/>
    <property type="match status" value="1"/>
</dbReference>
<comment type="caution">
    <text evidence="14">The sequence shown here is derived from an EMBL/GenBank/DDBJ whole genome shotgun (WGS) entry which is preliminary data.</text>
</comment>
<evidence type="ECO:0000256" key="5">
    <source>
        <dbReference type="ARBA" id="ARBA00020076"/>
    </source>
</evidence>
<dbReference type="PANTHER" id="PTHR10978">
    <property type="entry name" value="SUCCINATE DEHYDROGENASE CYTOCHROME B560 SUBUNIT"/>
    <property type="match status" value="1"/>
</dbReference>
<evidence type="ECO:0000256" key="3">
    <source>
        <dbReference type="ARBA" id="ARBA00004141"/>
    </source>
</evidence>
<keyword evidence="9 13" id="KW-1133">Transmembrane helix</keyword>
<evidence type="ECO:0000313" key="14">
    <source>
        <dbReference type="EMBL" id="MFC4351770.1"/>
    </source>
</evidence>
<dbReference type="InterPro" id="IPR000701">
    <property type="entry name" value="SuccDH_FuR_B_TM-su"/>
</dbReference>
<keyword evidence="15" id="KW-1185">Reference proteome</keyword>
<organism evidence="14 15">
    <name type="scientific">Fodinicurvata halophila</name>
    <dbReference type="NCBI Taxonomy" id="1419723"/>
    <lineage>
        <taxon>Bacteria</taxon>
        <taxon>Pseudomonadati</taxon>
        <taxon>Pseudomonadota</taxon>
        <taxon>Alphaproteobacteria</taxon>
        <taxon>Rhodospirillales</taxon>
        <taxon>Rhodovibrionaceae</taxon>
        <taxon>Fodinicurvata</taxon>
    </lineage>
</organism>
<dbReference type="SUPFAM" id="SSF81343">
    <property type="entry name" value="Fumarate reductase respiratory complex transmembrane subunits"/>
    <property type="match status" value="1"/>
</dbReference>
<keyword evidence="10" id="KW-0408">Iron</keyword>
<comment type="function">
    <text evidence="2">Membrane-anchoring subunit of succinate dehydrogenase (SDH).</text>
</comment>
<comment type="similarity">
    <text evidence="4">Belongs to the cytochrome b560 family.</text>
</comment>
<feature type="transmembrane region" description="Helical" evidence="13">
    <location>
        <begin position="58"/>
        <end position="82"/>
    </location>
</feature>
<dbReference type="NCBIfam" id="TIGR02970">
    <property type="entry name" value="succ_dehyd_cytB"/>
    <property type="match status" value="1"/>
</dbReference>
<evidence type="ECO:0000256" key="2">
    <source>
        <dbReference type="ARBA" id="ARBA00004050"/>
    </source>
</evidence>
<dbReference type="InterPro" id="IPR018495">
    <property type="entry name" value="Succ_DH_cyt_bsu_CS"/>
</dbReference>
<dbReference type="Proteomes" id="UP001595799">
    <property type="component" value="Unassembled WGS sequence"/>
</dbReference>
<reference evidence="15" key="1">
    <citation type="journal article" date="2019" name="Int. J. Syst. Evol. Microbiol.">
        <title>The Global Catalogue of Microorganisms (GCM) 10K type strain sequencing project: providing services to taxonomists for standard genome sequencing and annotation.</title>
        <authorList>
            <consortium name="The Broad Institute Genomics Platform"/>
            <consortium name="The Broad Institute Genome Sequencing Center for Infectious Disease"/>
            <person name="Wu L."/>
            <person name="Ma J."/>
        </authorList>
    </citation>
    <scope>NUCLEOTIDE SEQUENCE [LARGE SCALE GENOMIC DNA]</scope>
    <source>
        <strain evidence="15">CECT 8472</strain>
    </source>
</reference>
<proteinExistence type="inferred from homology"/>
<evidence type="ECO:0000256" key="11">
    <source>
        <dbReference type="ARBA" id="ARBA00023136"/>
    </source>
</evidence>
<evidence type="ECO:0000256" key="7">
    <source>
        <dbReference type="ARBA" id="ARBA00022692"/>
    </source>
</evidence>
<dbReference type="EMBL" id="JBHSCW010000004">
    <property type="protein sequence ID" value="MFC4351770.1"/>
    <property type="molecule type" value="Genomic_DNA"/>
</dbReference>
<protein>
    <recommendedName>
        <fullName evidence="5">Succinate dehydrogenase cytochrome b556 subunit</fullName>
    </recommendedName>
</protein>
<sequence length="128" mass="13929">MSADHRPLSPHLQVYKPQLTSVMSILHRLTGIALAVGTLLLVYWLAAAAGGPESYAAAQAFIASPIGLILLFVWTLAFFYHLCNGIRHLFWDAGYGFELPTVYKSGWAVLIATVVLTLLSWAIGLAVM</sequence>
<keyword evidence="8" id="KW-0479">Metal-binding</keyword>
<accession>A0ABV8UKN5</accession>
<comment type="cofactor">
    <cofactor evidence="1">
        <name>heme</name>
        <dbReference type="ChEBI" id="CHEBI:30413"/>
    </cofactor>
</comment>
<evidence type="ECO:0000256" key="12">
    <source>
        <dbReference type="ARBA" id="ARBA00025912"/>
    </source>
</evidence>
<evidence type="ECO:0000256" key="1">
    <source>
        <dbReference type="ARBA" id="ARBA00001971"/>
    </source>
</evidence>
<keyword evidence="11 13" id="KW-0472">Membrane</keyword>
<dbReference type="PROSITE" id="PS01000">
    <property type="entry name" value="SDH_CYT_1"/>
    <property type="match status" value="1"/>
</dbReference>
<dbReference type="Pfam" id="PF01127">
    <property type="entry name" value="Sdh_cyt"/>
    <property type="match status" value="1"/>
</dbReference>
<evidence type="ECO:0000256" key="10">
    <source>
        <dbReference type="ARBA" id="ARBA00023004"/>
    </source>
</evidence>
<dbReference type="PROSITE" id="PS01001">
    <property type="entry name" value="SDH_CYT_2"/>
    <property type="match status" value="1"/>
</dbReference>